<dbReference type="SUPFAM" id="SSF46785">
    <property type="entry name" value="Winged helix' DNA-binding domain"/>
    <property type="match status" value="1"/>
</dbReference>
<dbReference type="InterPro" id="IPR005119">
    <property type="entry name" value="LysR_subst-bd"/>
</dbReference>
<dbReference type="CDD" id="cd08432">
    <property type="entry name" value="PBP2_GcdR_TrpI_HvrB_AmpR_like"/>
    <property type="match status" value="1"/>
</dbReference>
<gene>
    <name evidence="6" type="primary">gcvA</name>
    <name evidence="6" type="ORF">FJM67_09555</name>
</gene>
<dbReference type="SUPFAM" id="SSF53850">
    <property type="entry name" value="Periplasmic binding protein-like II"/>
    <property type="match status" value="1"/>
</dbReference>
<dbReference type="GO" id="GO:0006351">
    <property type="term" value="P:DNA-templated transcription"/>
    <property type="evidence" value="ECO:0007669"/>
    <property type="project" value="TreeGrafter"/>
</dbReference>
<dbReference type="InterPro" id="IPR000847">
    <property type="entry name" value="LysR_HTH_N"/>
</dbReference>
<dbReference type="AlphaFoldDB" id="A0A501WPK6"/>
<keyword evidence="3" id="KW-0238">DNA-binding</keyword>
<keyword evidence="2" id="KW-0805">Transcription regulation</keyword>
<keyword evidence="4" id="KW-0804">Transcription</keyword>
<comment type="caution">
    <text evidence="6">The sequence shown here is derived from an EMBL/GenBank/DDBJ whole genome shotgun (WGS) entry which is preliminary data.</text>
</comment>
<dbReference type="FunFam" id="3.40.190.10:FF:000017">
    <property type="entry name" value="Glycine cleavage system transcriptional activator"/>
    <property type="match status" value="1"/>
</dbReference>
<dbReference type="InterPro" id="IPR036390">
    <property type="entry name" value="WH_DNA-bd_sf"/>
</dbReference>
<dbReference type="InterPro" id="IPR058163">
    <property type="entry name" value="LysR-type_TF_proteobact-type"/>
</dbReference>
<keyword evidence="7" id="KW-1185">Reference proteome</keyword>
<proteinExistence type="inferred from homology"/>
<dbReference type="PRINTS" id="PR00039">
    <property type="entry name" value="HTHLYSR"/>
</dbReference>
<dbReference type="NCBIfam" id="NF008352">
    <property type="entry name" value="PRK11139.1"/>
    <property type="match status" value="1"/>
</dbReference>
<evidence type="ECO:0000256" key="3">
    <source>
        <dbReference type="ARBA" id="ARBA00023125"/>
    </source>
</evidence>
<dbReference type="OrthoDB" id="6787458at2"/>
<dbReference type="InterPro" id="IPR036388">
    <property type="entry name" value="WH-like_DNA-bd_sf"/>
</dbReference>
<organism evidence="6 7">
    <name type="scientific">Maribrevibacterium harenarium</name>
    <dbReference type="NCBI Taxonomy" id="2589817"/>
    <lineage>
        <taxon>Bacteria</taxon>
        <taxon>Pseudomonadati</taxon>
        <taxon>Pseudomonadota</taxon>
        <taxon>Gammaproteobacteria</taxon>
        <taxon>Oceanospirillales</taxon>
        <taxon>Oceanospirillaceae</taxon>
        <taxon>Maribrevibacterium</taxon>
    </lineage>
</organism>
<reference evidence="6 7" key="1">
    <citation type="submission" date="2019-06" db="EMBL/GenBank/DDBJ databases">
        <title>A novel bacterium of genus Marinomonas, isolated from coastal sand.</title>
        <authorList>
            <person name="Huang H."/>
            <person name="Mo K."/>
            <person name="Hu Y."/>
        </authorList>
    </citation>
    <scope>NUCLEOTIDE SEQUENCE [LARGE SCALE GENOMIC DNA]</scope>
    <source>
        <strain evidence="6 7">HB171799</strain>
    </source>
</reference>
<dbReference type="PANTHER" id="PTHR30537">
    <property type="entry name" value="HTH-TYPE TRANSCRIPTIONAL REGULATOR"/>
    <property type="match status" value="1"/>
</dbReference>
<dbReference type="PANTHER" id="PTHR30537:SF26">
    <property type="entry name" value="GLYCINE CLEAVAGE SYSTEM TRANSCRIPTIONAL ACTIVATOR"/>
    <property type="match status" value="1"/>
</dbReference>
<dbReference type="Pfam" id="PF00126">
    <property type="entry name" value="HTH_1"/>
    <property type="match status" value="1"/>
</dbReference>
<comment type="similarity">
    <text evidence="1">Belongs to the LysR transcriptional regulatory family.</text>
</comment>
<evidence type="ECO:0000313" key="6">
    <source>
        <dbReference type="EMBL" id="TPE51278.1"/>
    </source>
</evidence>
<dbReference type="GO" id="GO:0003700">
    <property type="term" value="F:DNA-binding transcription factor activity"/>
    <property type="evidence" value="ECO:0007669"/>
    <property type="project" value="InterPro"/>
</dbReference>
<evidence type="ECO:0000256" key="2">
    <source>
        <dbReference type="ARBA" id="ARBA00023015"/>
    </source>
</evidence>
<dbReference type="Proteomes" id="UP000315901">
    <property type="component" value="Unassembled WGS sequence"/>
</dbReference>
<dbReference type="Gene3D" id="3.40.190.10">
    <property type="entry name" value="Periplasmic binding protein-like II"/>
    <property type="match status" value="2"/>
</dbReference>
<dbReference type="EMBL" id="VFRR01000016">
    <property type="protein sequence ID" value="TPE51278.1"/>
    <property type="molecule type" value="Genomic_DNA"/>
</dbReference>
<dbReference type="FunFam" id="1.10.10.10:FF:000038">
    <property type="entry name" value="Glycine cleavage system transcriptional activator"/>
    <property type="match status" value="1"/>
</dbReference>
<protein>
    <submittedName>
        <fullName evidence="6">Transcriptional regulator GcvA</fullName>
    </submittedName>
</protein>
<evidence type="ECO:0000313" key="7">
    <source>
        <dbReference type="Proteomes" id="UP000315901"/>
    </source>
</evidence>
<evidence type="ECO:0000259" key="5">
    <source>
        <dbReference type="PROSITE" id="PS50931"/>
    </source>
</evidence>
<evidence type="ECO:0000256" key="1">
    <source>
        <dbReference type="ARBA" id="ARBA00009437"/>
    </source>
</evidence>
<evidence type="ECO:0000256" key="4">
    <source>
        <dbReference type="ARBA" id="ARBA00023163"/>
    </source>
</evidence>
<name>A0A501WPK6_9GAMM</name>
<accession>A0A501WPK6</accession>
<feature type="domain" description="HTH lysR-type" evidence="5">
    <location>
        <begin position="5"/>
        <end position="62"/>
    </location>
</feature>
<sequence>MIRLPPLNTLRCFEAAARHGSFNRAAQELHVTPSAVSHQIKALEEHLGVELFRRAKRKVVLTPAGESYVVPVQDAFALLERATTDIQASQQISTLKLAVAPAFLTRWLMPRMESFQQQYPDIEIEIASATGMIDFAASDIDMAVYYGTGQWQGVEKHFLRPIRLAPVCSPKLIRRDVPIEKPEDMRFYPLLHVSKRRDEWHDWLAQNDLDPTVFRRGLMFSSGSLTAGAAVQGLGIALADAELVQAELEAGSLIKLFDTQLATNRSFYLVYEKRRPVTAAMAAFREWIMAQMQPDESAAS</sequence>
<dbReference type="Pfam" id="PF03466">
    <property type="entry name" value="LysR_substrate"/>
    <property type="match status" value="1"/>
</dbReference>
<dbReference type="PROSITE" id="PS50931">
    <property type="entry name" value="HTH_LYSR"/>
    <property type="match status" value="1"/>
</dbReference>
<dbReference type="Gene3D" id="1.10.10.10">
    <property type="entry name" value="Winged helix-like DNA-binding domain superfamily/Winged helix DNA-binding domain"/>
    <property type="match status" value="1"/>
</dbReference>
<dbReference type="GO" id="GO:0043565">
    <property type="term" value="F:sequence-specific DNA binding"/>
    <property type="evidence" value="ECO:0007669"/>
    <property type="project" value="TreeGrafter"/>
</dbReference>